<organism evidence="1 2">
    <name type="scientific">Fluviispira multicolorata</name>
    <dbReference type="NCBI Taxonomy" id="2654512"/>
    <lineage>
        <taxon>Bacteria</taxon>
        <taxon>Pseudomonadati</taxon>
        <taxon>Bdellovibrionota</taxon>
        <taxon>Oligoflexia</taxon>
        <taxon>Silvanigrellales</taxon>
        <taxon>Silvanigrellaceae</taxon>
        <taxon>Fluviispira</taxon>
    </lineage>
</organism>
<gene>
    <name evidence="1" type="ORF">GCL57_14130</name>
</gene>
<dbReference type="Proteomes" id="UP000442694">
    <property type="component" value="Unassembled WGS sequence"/>
</dbReference>
<evidence type="ECO:0000313" key="2">
    <source>
        <dbReference type="Proteomes" id="UP000442694"/>
    </source>
</evidence>
<sequence>MNEKRTEMINTGSREQILKGLVYDLNEFIKKVRRCGANLKDSFIEELISLAPCQVETKTKHKCEGFILDFNINNLESPYQYDCICKQISKKYAHKISVSVLKRLDAHWPLKRGMVDTKNLAWQFVNSSYESVQMSIAFMIKCGSVEKYRESFVKNKKNLSRYYNPDINDEVLNYFGFLYSYEEIFLNKNIHLFFWNDIKIFYKSYFDNEGNKNFERQDFVKNILPKKRNVVLCFEETIFRLRSGTNAELFAFEQFLNDMTYADNALIVFSTQKLLQEISKNESYYQNYSFSYKRNLDELKISLQQAMEPDFKIARDERFVEPNRVGSFDRIIELLSKGQKYIEAIEKDYAEWKIKVEN</sequence>
<dbReference type="EMBL" id="WFLN01000011">
    <property type="protein sequence ID" value="KAB8027744.1"/>
    <property type="molecule type" value="Genomic_DNA"/>
</dbReference>
<evidence type="ECO:0000313" key="1">
    <source>
        <dbReference type="EMBL" id="KAB8027744.1"/>
    </source>
</evidence>
<proteinExistence type="predicted"/>
<comment type="caution">
    <text evidence="1">The sequence shown here is derived from an EMBL/GenBank/DDBJ whole genome shotgun (WGS) entry which is preliminary data.</text>
</comment>
<dbReference type="AlphaFoldDB" id="A0A833JA97"/>
<protein>
    <submittedName>
        <fullName evidence="1">Uncharacterized protein</fullName>
    </submittedName>
</protein>
<name>A0A833JA97_9BACT</name>
<accession>A0A833JA97</accession>
<dbReference type="RefSeq" id="WP_152214006.1">
    <property type="nucleotide sequence ID" value="NZ_WFLN01000011.1"/>
</dbReference>
<keyword evidence="2" id="KW-1185">Reference proteome</keyword>
<reference evidence="1 2" key="1">
    <citation type="submission" date="2019-10" db="EMBL/GenBank/DDBJ databases">
        <title>New genus of Silvanigrellaceae.</title>
        <authorList>
            <person name="Pitt A."/>
            <person name="Hahn M.W."/>
        </authorList>
    </citation>
    <scope>NUCLEOTIDE SEQUENCE [LARGE SCALE GENOMIC DNA]</scope>
    <source>
        <strain evidence="1 2">33A1-SZDP</strain>
    </source>
</reference>